<dbReference type="GO" id="GO:0160150">
    <property type="term" value="F:tRNA pseudouridine(13) synthase activity"/>
    <property type="evidence" value="ECO:0007669"/>
    <property type="project" value="UniProtKB-EC"/>
</dbReference>
<dbReference type="GO" id="GO:0003723">
    <property type="term" value="F:RNA binding"/>
    <property type="evidence" value="ECO:0007669"/>
    <property type="project" value="InterPro"/>
</dbReference>
<dbReference type="PANTHER" id="PTHR13326">
    <property type="entry name" value="TRNA PSEUDOURIDINE SYNTHASE D"/>
    <property type="match status" value="1"/>
</dbReference>
<comment type="similarity">
    <text evidence="1">Belongs to the pseudouridine synthase TruD family.</text>
</comment>
<name>A0A517ZBX5_9PLAN</name>
<dbReference type="PROSITE" id="PS50984">
    <property type="entry name" value="TRUD"/>
    <property type="match status" value="1"/>
</dbReference>
<evidence type="ECO:0000313" key="5">
    <source>
        <dbReference type="EMBL" id="QDU39967.1"/>
    </source>
</evidence>
<dbReference type="SUPFAM" id="SSF55120">
    <property type="entry name" value="Pseudouridine synthase"/>
    <property type="match status" value="1"/>
</dbReference>
<feature type="domain" description="TRUD" evidence="4">
    <location>
        <begin position="135"/>
        <end position="345"/>
    </location>
</feature>
<dbReference type="GO" id="GO:0008033">
    <property type="term" value="P:tRNA processing"/>
    <property type="evidence" value="ECO:0007669"/>
    <property type="project" value="UniProtKB-KW"/>
</dbReference>
<dbReference type="Gene3D" id="1.10.1510.30">
    <property type="match status" value="1"/>
</dbReference>
<dbReference type="GO" id="GO:0001522">
    <property type="term" value="P:pseudouridine synthesis"/>
    <property type="evidence" value="ECO:0007669"/>
    <property type="project" value="InterPro"/>
</dbReference>
<keyword evidence="2" id="KW-0819">tRNA processing</keyword>
<dbReference type="RefSeq" id="WP_145371095.1">
    <property type="nucleotide sequence ID" value="NZ_CP036275.1"/>
</dbReference>
<dbReference type="Proteomes" id="UP000320496">
    <property type="component" value="Chromosome"/>
</dbReference>
<dbReference type="PROSITE" id="PS01268">
    <property type="entry name" value="UPF0024"/>
    <property type="match status" value="1"/>
</dbReference>
<sequence length="391" mass="44103">MKLKQVPEDFLVDELSNRQPSKSGTFSLYRLTKQSLGTPEAVDRIARAWKIPRKQISWGGLKDRHAITTQMLTIQKGPARDLERDGVQLEFLGLTGKPFTASDLKGNRFCITLRALDADRAERAVTELKTLARNGVPNYFDDQRFGSVGNSGEFVARSWIAGDYERALWLALADPHPFDRSAEKKQKTILRDHWGDWTTCKQELDRSHRRSVITYLCDHPTGFRKAFALIRPDMRSLYLSAYQSMLWNRCLAAELTARCRPEDLQPLTLKLGDVPCHASLPESERTALADLNIPLPSGRMKLQPGPLRERIEAVVAEEGLTIPEVKVKFPRDCFFSRALRPALLLPRQLSGDVADDELAAGRRKLVLRFELPPGAYATMIVKRLTALPEGS</sequence>
<dbReference type="InterPro" id="IPR020119">
    <property type="entry name" value="PsdUridine_synth_TruD_CS"/>
</dbReference>
<dbReference type="InterPro" id="IPR011760">
    <property type="entry name" value="PsdUridine_synth_TruD_insert"/>
</dbReference>
<dbReference type="OrthoDB" id="1550679at2"/>
<dbReference type="AlphaFoldDB" id="A0A517ZBX5"/>
<dbReference type="Gene3D" id="3.30.70.3160">
    <property type="match status" value="1"/>
</dbReference>
<reference evidence="5 6" key="1">
    <citation type="submission" date="2019-02" db="EMBL/GenBank/DDBJ databases">
        <title>Deep-cultivation of Planctomycetes and their phenomic and genomic characterization uncovers novel biology.</title>
        <authorList>
            <person name="Wiegand S."/>
            <person name="Jogler M."/>
            <person name="Boedeker C."/>
            <person name="Pinto D."/>
            <person name="Vollmers J."/>
            <person name="Rivas-Marin E."/>
            <person name="Kohn T."/>
            <person name="Peeters S.H."/>
            <person name="Heuer A."/>
            <person name="Rast P."/>
            <person name="Oberbeckmann S."/>
            <person name="Bunk B."/>
            <person name="Jeske O."/>
            <person name="Meyerdierks A."/>
            <person name="Storesund J.E."/>
            <person name="Kallscheuer N."/>
            <person name="Luecker S."/>
            <person name="Lage O.M."/>
            <person name="Pohl T."/>
            <person name="Merkel B.J."/>
            <person name="Hornburger P."/>
            <person name="Mueller R.-W."/>
            <person name="Bruemmer F."/>
            <person name="Labrenz M."/>
            <person name="Spormann A.M."/>
            <person name="Op den Camp H."/>
            <person name="Overmann J."/>
            <person name="Amann R."/>
            <person name="Jetten M.S.M."/>
            <person name="Mascher T."/>
            <person name="Medema M.H."/>
            <person name="Devos D.P."/>
            <person name="Kaster A.-K."/>
            <person name="Ovreas L."/>
            <person name="Rohde M."/>
            <person name="Galperin M.Y."/>
            <person name="Jogler C."/>
        </authorList>
    </citation>
    <scope>NUCLEOTIDE SEQUENCE [LARGE SCALE GENOMIC DNA]</scope>
    <source>
        <strain evidence="5 6">Mal4</strain>
    </source>
</reference>
<dbReference type="KEGG" id="mri:Mal4_43210"/>
<accession>A0A517ZBX5</accession>
<dbReference type="InterPro" id="IPR042214">
    <property type="entry name" value="TruD_catalytic"/>
</dbReference>
<dbReference type="PANTHER" id="PTHR13326:SF21">
    <property type="entry name" value="PSEUDOURIDYLATE SYNTHASE PUS7L"/>
    <property type="match status" value="1"/>
</dbReference>
<evidence type="ECO:0000256" key="3">
    <source>
        <dbReference type="ARBA" id="ARBA00023235"/>
    </source>
</evidence>
<evidence type="ECO:0000256" key="2">
    <source>
        <dbReference type="ARBA" id="ARBA00022694"/>
    </source>
</evidence>
<evidence type="ECO:0000313" key="6">
    <source>
        <dbReference type="Proteomes" id="UP000320496"/>
    </source>
</evidence>
<dbReference type="EC" id="5.4.99.27" evidence="5"/>
<dbReference type="InterPro" id="IPR001656">
    <property type="entry name" value="PsdUridine_synth_TruD"/>
</dbReference>
<evidence type="ECO:0000256" key="1">
    <source>
        <dbReference type="ARBA" id="ARBA00007953"/>
    </source>
</evidence>
<gene>
    <name evidence="5" type="primary">truD_2</name>
    <name evidence="5" type="ORF">Mal4_43210</name>
</gene>
<protein>
    <submittedName>
        <fullName evidence="5">tRNA pseudouridine synthase D</fullName>
        <ecNumber evidence="5">5.4.99.27</ecNumber>
    </submittedName>
</protein>
<dbReference type="EMBL" id="CP036275">
    <property type="protein sequence ID" value="QDU39967.1"/>
    <property type="molecule type" value="Genomic_DNA"/>
</dbReference>
<keyword evidence="3 5" id="KW-0413">Isomerase</keyword>
<organism evidence="5 6">
    <name type="scientific">Maioricimonas rarisocia</name>
    <dbReference type="NCBI Taxonomy" id="2528026"/>
    <lineage>
        <taxon>Bacteria</taxon>
        <taxon>Pseudomonadati</taxon>
        <taxon>Planctomycetota</taxon>
        <taxon>Planctomycetia</taxon>
        <taxon>Planctomycetales</taxon>
        <taxon>Planctomycetaceae</taxon>
        <taxon>Maioricimonas</taxon>
    </lineage>
</organism>
<dbReference type="PIRSF" id="PIRSF037016">
    <property type="entry name" value="Pseudouridin_synth_euk_prd"/>
    <property type="match status" value="1"/>
</dbReference>
<dbReference type="Gene3D" id="3.30.2350.20">
    <property type="entry name" value="TruD, catalytic domain"/>
    <property type="match status" value="1"/>
</dbReference>
<dbReference type="Pfam" id="PF01142">
    <property type="entry name" value="TruD"/>
    <property type="match status" value="1"/>
</dbReference>
<proteinExistence type="inferred from homology"/>
<dbReference type="InterPro" id="IPR020103">
    <property type="entry name" value="PsdUridine_synth_cat_dom_sf"/>
</dbReference>
<evidence type="ECO:0000259" key="4">
    <source>
        <dbReference type="PROSITE" id="PS50984"/>
    </source>
</evidence>
<keyword evidence="6" id="KW-1185">Reference proteome</keyword>